<keyword evidence="2" id="KW-1133">Transmembrane helix</keyword>
<feature type="transmembrane region" description="Helical" evidence="2">
    <location>
        <begin position="366"/>
        <end position="389"/>
    </location>
</feature>
<dbReference type="Proteomes" id="UP000235611">
    <property type="component" value="Unassembled WGS sequence"/>
</dbReference>
<accession>A0AAP8N0L9</accession>
<reference evidence="5" key="1">
    <citation type="submission" date="2016-07" db="EMBL/GenBank/DDBJ databases">
        <title>Nontailed viruses are major unrecognized killers of bacteria in the ocean.</title>
        <authorList>
            <person name="Kauffman K."/>
            <person name="Hussain F."/>
            <person name="Yang J."/>
            <person name="Arevalo P."/>
            <person name="Brown J."/>
            <person name="Cutler M."/>
            <person name="Kelly L."/>
            <person name="Polz M.F."/>
        </authorList>
    </citation>
    <scope>NUCLEOTIDE SEQUENCE [LARGE SCALE GENOMIC DNA]</scope>
    <source>
        <strain evidence="5">10N.222.49.A5</strain>
    </source>
</reference>
<comment type="caution">
    <text evidence="4">The sequence shown here is derived from an EMBL/GenBank/DDBJ whole genome shotgun (WGS) entry which is preliminary data.</text>
</comment>
<evidence type="ECO:0000313" key="4">
    <source>
        <dbReference type="EMBL" id="PMP14081.1"/>
    </source>
</evidence>
<feature type="region of interest" description="Disordered" evidence="1">
    <location>
        <begin position="514"/>
        <end position="547"/>
    </location>
</feature>
<feature type="transmembrane region" description="Helical" evidence="2">
    <location>
        <begin position="20"/>
        <end position="50"/>
    </location>
</feature>
<feature type="transmembrane region" description="Helical" evidence="2">
    <location>
        <begin position="424"/>
        <end position="449"/>
    </location>
</feature>
<sequence length="953" mass="102893">MVWDIVSFGDVKTLNMVFNAIASIFADGGYTAAVIAVALFVVVGSSLVSLMSAKPELPYGRLLAGIVIYAMGFSTLTSVSVENRYDGTVTQIDNIPVAIAVPASLISSIGLYLVETSETAFGGPNDLANVSSSGYLSPLKVIASYREASMLNCPAGEATSTGANINLCQSLRSYYSECAMVKATRDNDYLKMREGNRLDTIKFDSRAHTTLIVDGTGQQTTVTCSDAYDRIKTAFDGETFENIISANNGAAGVRPGEDGLIRTADALEAIQLDSSRSRDFLASLYLNKSADSGELAFYHRMGSADLAENLNSSIQQRDYAWTLQGEMWVQIVDKFLSIMECLIYALAPFIGLMVLVGTTGSKVMMVYLQLLAVIQLIPVMLVVTQSVIINDLTNYAQMMATQYDIGSREFVYAMTDKAKELMGLGGMISATIVPAMAMALVTGSSMAMFGAMKQAATTAKDADAMPDVASQGGAMVDMGWRNTGRLDQFGNVSSEAARTEIGSITNAHNLKSAVSSAERQASEAQESYSQAVGSMSTNSQGQSYSSDQIQSMGQNIVSSNGQTQSWATGMQTQLMEQYGLDKQSASNVVGSLAMAARTGAGGFGGGYEQASRFTEGLTKSEREAFSEIISGQSSNAIQASYQHGQSYMDQNSEKVSTGNSYMDQQIAKAENAYQEKVSASQTYEAAKSMEQTFSISNADTMTALHRKAHEDGVDGRMNAAINDLRNDDPNAYQYFREKEAEYSGERGMDTQTARLAALTATANYQGDLGSIAENVWANPESTPENNVAKNVINGQFNNPQNNIQGGLSDWGETTHLQKDFEHNQHIVDNKQHTDNEALAFQDKANGILGTDAFKGSEARAVYNALNDTDSGGTALKVHDNLMQYLEREGYYEPSRTTPEAAFYDFVDDVKGEAKTILNEIGFNFDVSDRNNEPTQPSPLDPRLNPTDTSEIPR</sequence>
<evidence type="ECO:0000256" key="2">
    <source>
        <dbReference type="SAM" id="Phobius"/>
    </source>
</evidence>
<feature type="transmembrane region" description="Helical" evidence="2">
    <location>
        <begin position="341"/>
        <end position="360"/>
    </location>
</feature>
<dbReference type="RefSeq" id="WP_102477410.1">
    <property type="nucleotide sequence ID" value="NZ_MDBO01000036.1"/>
</dbReference>
<keyword evidence="2" id="KW-0812">Transmembrane</keyword>
<feature type="region of interest" description="Disordered" evidence="1">
    <location>
        <begin position="925"/>
        <end position="953"/>
    </location>
</feature>
<dbReference type="Pfam" id="PF07916">
    <property type="entry name" value="TraG_N"/>
    <property type="match status" value="1"/>
</dbReference>
<dbReference type="AlphaFoldDB" id="A0AAP8N0L9"/>
<gene>
    <name evidence="4" type="ORF">BCS93_04640</name>
</gene>
<dbReference type="EMBL" id="MDBO01000036">
    <property type="protein sequence ID" value="PMP14081.1"/>
    <property type="molecule type" value="Genomic_DNA"/>
</dbReference>
<evidence type="ECO:0000313" key="5">
    <source>
        <dbReference type="Proteomes" id="UP000235611"/>
    </source>
</evidence>
<feature type="domain" description="TraG N-terminal Proteobacteria" evidence="3">
    <location>
        <begin position="8"/>
        <end position="460"/>
    </location>
</feature>
<protein>
    <recommendedName>
        <fullName evidence="3">TraG N-terminal Proteobacteria domain-containing protein</fullName>
    </recommendedName>
</protein>
<name>A0AAP8N0L9_9VIBR</name>
<organism evidence="4 5">
    <name type="scientific">Vibrio breoganii</name>
    <dbReference type="NCBI Taxonomy" id="553239"/>
    <lineage>
        <taxon>Bacteria</taxon>
        <taxon>Pseudomonadati</taxon>
        <taxon>Pseudomonadota</taxon>
        <taxon>Gammaproteobacteria</taxon>
        <taxon>Vibrionales</taxon>
        <taxon>Vibrionaceae</taxon>
        <taxon>Vibrio</taxon>
    </lineage>
</organism>
<keyword evidence="2" id="KW-0472">Membrane</keyword>
<evidence type="ECO:0000259" key="3">
    <source>
        <dbReference type="Pfam" id="PF07916"/>
    </source>
</evidence>
<evidence type="ECO:0000256" key="1">
    <source>
        <dbReference type="SAM" id="MobiDB-lite"/>
    </source>
</evidence>
<proteinExistence type="predicted"/>
<feature type="transmembrane region" description="Helical" evidence="2">
    <location>
        <begin position="62"/>
        <end position="80"/>
    </location>
</feature>
<dbReference type="InterPro" id="IPR012931">
    <property type="entry name" value="TraG_N_Proteobacteria"/>
</dbReference>